<evidence type="ECO:0008006" key="4">
    <source>
        <dbReference type="Google" id="ProtNLM"/>
    </source>
</evidence>
<evidence type="ECO:0000256" key="1">
    <source>
        <dbReference type="SAM" id="MobiDB-lite"/>
    </source>
</evidence>
<evidence type="ECO:0000313" key="2">
    <source>
        <dbReference type="EMBL" id="MBN7822755.1"/>
    </source>
</evidence>
<dbReference type="RefSeq" id="WP_206596631.1">
    <property type="nucleotide sequence ID" value="NZ_JAFKCS010000171.1"/>
</dbReference>
<keyword evidence="3" id="KW-1185">Reference proteome</keyword>
<accession>A0ABS3D065</accession>
<feature type="compositionally biased region" description="Polar residues" evidence="1">
    <location>
        <begin position="57"/>
        <end position="68"/>
    </location>
</feature>
<gene>
    <name evidence="2" type="ORF">J0A65_23025</name>
</gene>
<protein>
    <recommendedName>
        <fullName evidence="4">Sel1 repeat family protein</fullName>
    </recommendedName>
</protein>
<name>A0ABS3D065_9ALTE</name>
<comment type="caution">
    <text evidence="2">The sequence shown here is derived from an EMBL/GenBank/DDBJ whole genome shotgun (WGS) entry which is preliminary data.</text>
</comment>
<organism evidence="2 3">
    <name type="scientific">Bowmanella yangjiangensis</name>
    <dbReference type="NCBI Taxonomy" id="2811230"/>
    <lineage>
        <taxon>Bacteria</taxon>
        <taxon>Pseudomonadati</taxon>
        <taxon>Pseudomonadota</taxon>
        <taxon>Gammaproteobacteria</taxon>
        <taxon>Alteromonadales</taxon>
        <taxon>Alteromonadaceae</taxon>
        <taxon>Bowmanella</taxon>
    </lineage>
</organism>
<sequence length="287" mass="32204">MLKKPLLIFLLVGLTSFIAVFSILALPTMQKPSPVRALWSAQTETAGRLSPPPAISHPTQAQPESTHPPQHPRTAINQKKLDYADWRSELRFIQGPVKETLAELDAKASPEGDYMAANLLHMCYLRQQNPPSDAATEGYPPRSECLELGVLSQENWVERMKAAADAGLAAAQVAMAIAENPNPPLSPDEPDPWLDMQRDYIDKAASQCHPGAYVIRANYRFDPDNPQLQNQAAYTDFYTAELIYRQRFEGAPSLEKLLEQERQKLYQHQILEAENQALINYHKACTQ</sequence>
<evidence type="ECO:0000313" key="3">
    <source>
        <dbReference type="Proteomes" id="UP000663992"/>
    </source>
</evidence>
<dbReference type="Proteomes" id="UP000663992">
    <property type="component" value="Unassembled WGS sequence"/>
</dbReference>
<reference evidence="2 3" key="1">
    <citation type="submission" date="2021-03" db="EMBL/GenBank/DDBJ databases">
        <title>novel species isolated from a fishpond in China.</title>
        <authorList>
            <person name="Lu H."/>
            <person name="Cai Z."/>
        </authorList>
    </citation>
    <scope>NUCLEOTIDE SEQUENCE [LARGE SCALE GENOMIC DNA]</scope>
    <source>
        <strain evidence="2 3">Y57</strain>
    </source>
</reference>
<feature type="region of interest" description="Disordered" evidence="1">
    <location>
        <begin position="41"/>
        <end position="76"/>
    </location>
</feature>
<dbReference type="EMBL" id="JAFKCS010000171">
    <property type="protein sequence ID" value="MBN7822755.1"/>
    <property type="molecule type" value="Genomic_DNA"/>
</dbReference>
<proteinExistence type="predicted"/>